<sequence>MPLKLASFAPGKTLLLRILNVSQKRHGCRWFHTVTSL</sequence>
<reference evidence="1 2" key="1">
    <citation type="submission" date="2009-07" db="EMBL/GenBank/DDBJ databases">
        <authorList>
            <person name="Madupu R."/>
            <person name="Sebastian Y."/>
            <person name="Durkin A.S."/>
            <person name="Torralba M."/>
            <person name="Methe B."/>
            <person name="Sutton G.G."/>
            <person name="Strausberg R.L."/>
            <person name="Nelson K.E."/>
        </authorList>
    </citation>
    <scope>NUCLEOTIDE SEQUENCE [LARGE SCALE GENOMIC DNA]</scope>
    <source>
        <strain evidence="1 2">ATCC 35580</strain>
    </source>
</reference>
<proteinExistence type="predicted"/>
<dbReference type="Proteomes" id="UP000004509">
    <property type="component" value="Unassembled WGS sequence"/>
</dbReference>
<evidence type="ECO:0000313" key="2">
    <source>
        <dbReference type="Proteomes" id="UP000004509"/>
    </source>
</evidence>
<gene>
    <name evidence="1" type="ORF">TREVI0001_1486</name>
</gene>
<dbReference type="EMBL" id="ACYH01000012">
    <property type="protein sequence ID" value="EEV21128.1"/>
    <property type="molecule type" value="Genomic_DNA"/>
</dbReference>
<organism evidence="1 2">
    <name type="scientific">Treponema vincentii ATCC 35580</name>
    <dbReference type="NCBI Taxonomy" id="596324"/>
    <lineage>
        <taxon>Bacteria</taxon>
        <taxon>Pseudomonadati</taxon>
        <taxon>Spirochaetota</taxon>
        <taxon>Spirochaetia</taxon>
        <taxon>Spirochaetales</taxon>
        <taxon>Treponemataceae</taxon>
        <taxon>Treponema</taxon>
    </lineage>
</organism>
<protein>
    <submittedName>
        <fullName evidence="1">Uncharacterized protein</fullName>
    </submittedName>
</protein>
<name>C8PMY5_9SPIR</name>
<evidence type="ECO:0000313" key="1">
    <source>
        <dbReference type="EMBL" id="EEV21128.1"/>
    </source>
</evidence>
<dbReference type="AlphaFoldDB" id="C8PMY5"/>
<accession>C8PMY5</accession>
<comment type="caution">
    <text evidence="1">The sequence shown here is derived from an EMBL/GenBank/DDBJ whole genome shotgun (WGS) entry which is preliminary data.</text>
</comment>